<name>A0A2K1QFH4_9PEZI</name>
<gene>
    <name evidence="2" type="ORF">CAC42_1309</name>
</gene>
<dbReference type="EMBL" id="NKHZ01000089">
    <property type="protein sequence ID" value="PNS13818.1"/>
    <property type="molecule type" value="Genomic_DNA"/>
</dbReference>
<organism evidence="2 3">
    <name type="scientific">Sphaceloma murrayae</name>
    <dbReference type="NCBI Taxonomy" id="2082308"/>
    <lineage>
        <taxon>Eukaryota</taxon>
        <taxon>Fungi</taxon>
        <taxon>Dikarya</taxon>
        <taxon>Ascomycota</taxon>
        <taxon>Pezizomycotina</taxon>
        <taxon>Dothideomycetes</taxon>
        <taxon>Dothideomycetidae</taxon>
        <taxon>Myriangiales</taxon>
        <taxon>Elsinoaceae</taxon>
        <taxon>Sphaceloma</taxon>
    </lineage>
</organism>
<dbReference type="InParanoid" id="A0A2K1QFH4"/>
<dbReference type="OrthoDB" id="5398685at2759"/>
<comment type="caution">
    <text evidence="2">The sequence shown here is derived from an EMBL/GenBank/DDBJ whole genome shotgun (WGS) entry which is preliminary data.</text>
</comment>
<accession>A0A2K1QFH4</accession>
<reference evidence="2 3" key="1">
    <citation type="submission" date="2017-06" db="EMBL/GenBank/DDBJ databases">
        <title>Draft genome sequence of a variant of Elsinoe murrayae.</title>
        <authorList>
            <person name="Cheng Q."/>
        </authorList>
    </citation>
    <scope>NUCLEOTIDE SEQUENCE [LARGE SCALE GENOMIC DNA]</scope>
    <source>
        <strain evidence="2 3">CQ-2017a</strain>
    </source>
</reference>
<proteinExistence type="predicted"/>
<sequence>MTAGQEGPLSAATEEADLAKAFQAIAQGEQTATQLENNLSKLEAKIDELMKQANENQEVVQAAKAEKASTDTTGEAASHDPKGNGSSK</sequence>
<feature type="region of interest" description="Disordered" evidence="1">
    <location>
        <begin position="58"/>
        <end position="88"/>
    </location>
</feature>
<evidence type="ECO:0000313" key="3">
    <source>
        <dbReference type="Proteomes" id="UP000243797"/>
    </source>
</evidence>
<dbReference type="Proteomes" id="UP000243797">
    <property type="component" value="Unassembled WGS sequence"/>
</dbReference>
<dbReference type="AlphaFoldDB" id="A0A2K1QFH4"/>
<protein>
    <submittedName>
        <fullName evidence="2">Uncharacterized protein</fullName>
    </submittedName>
</protein>
<keyword evidence="3" id="KW-1185">Reference proteome</keyword>
<evidence type="ECO:0000256" key="1">
    <source>
        <dbReference type="SAM" id="MobiDB-lite"/>
    </source>
</evidence>
<evidence type="ECO:0000313" key="2">
    <source>
        <dbReference type="EMBL" id="PNS13818.1"/>
    </source>
</evidence>